<protein>
    <submittedName>
        <fullName evidence="2">Uncharacterized protein</fullName>
    </submittedName>
</protein>
<organism evidence="2 3">
    <name type="scientific">Triparma columacea</name>
    <dbReference type="NCBI Taxonomy" id="722753"/>
    <lineage>
        <taxon>Eukaryota</taxon>
        <taxon>Sar</taxon>
        <taxon>Stramenopiles</taxon>
        <taxon>Ochrophyta</taxon>
        <taxon>Bolidophyceae</taxon>
        <taxon>Parmales</taxon>
        <taxon>Triparmaceae</taxon>
        <taxon>Triparma</taxon>
    </lineage>
</organism>
<dbReference type="EMBL" id="BRYA01001184">
    <property type="protein sequence ID" value="GMI40155.1"/>
    <property type="molecule type" value="Genomic_DNA"/>
</dbReference>
<feature type="chain" id="PRO_5040839028" evidence="1">
    <location>
        <begin position="18"/>
        <end position="368"/>
    </location>
</feature>
<dbReference type="OrthoDB" id="6020543at2759"/>
<keyword evidence="1" id="KW-0732">Signal</keyword>
<dbReference type="SUPFAM" id="SSF53474">
    <property type="entry name" value="alpha/beta-Hydrolases"/>
    <property type="match status" value="1"/>
</dbReference>
<dbReference type="Proteomes" id="UP001165065">
    <property type="component" value="Unassembled WGS sequence"/>
</dbReference>
<evidence type="ECO:0000256" key="1">
    <source>
        <dbReference type="SAM" id="SignalP"/>
    </source>
</evidence>
<dbReference type="AlphaFoldDB" id="A0A9W7L8C1"/>
<reference evidence="3" key="1">
    <citation type="journal article" date="2023" name="Commun. Biol.">
        <title>Genome analysis of Parmales, the sister group of diatoms, reveals the evolutionary specialization of diatoms from phago-mixotrophs to photoautotrophs.</title>
        <authorList>
            <person name="Ban H."/>
            <person name="Sato S."/>
            <person name="Yoshikawa S."/>
            <person name="Yamada K."/>
            <person name="Nakamura Y."/>
            <person name="Ichinomiya M."/>
            <person name="Sato N."/>
            <person name="Blanc-Mathieu R."/>
            <person name="Endo H."/>
            <person name="Kuwata A."/>
            <person name="Ogata H."/>
        </authorList>
    </citation>
    <scope>NUCLEOTIDE SEQUENCE [LARGE SCALE GENOMIC DNA]</scope>
</reference>
<name>A0A9W7L8C1_9STRA</name>
<keyword evidence="3" id="KW-1185">Reference proteome</keyword>
<dbReference type="InterPro" id="IPR029058">
    <property type="entry name" value="AB_hydrolase_fold"/>
</dbReference>
<sequence>MLSVVILAAFFFVATFAQDPNVGVISLSKLNILPEDVMTAGCSHAGDFAHQFHVAYSELVNRGSCVFSGQPYHCAVTKFTRDELVTQTDESSVPRCDGCPPGKTLIYDHCKNHPQFVDVGALPDYIRRSCDDHNQQTDCIDDPSNLFDARIFAFQPTEDRCYIPPAVANVEALYGQLVRSPGKQIKYVEEFPFAHTLPTNDTAFWNDTEPAGYDGPGECLRHVFDEDMFAGKFHPRNVHIFDQTEFFVTSPPDLASNGTGLNTRGTIYIPSDCETERCRMLIIASGCGGPFPTFGGADIDFIKYADGNRIVVVKPCVGGYFDAERFPNAAEVSRGLLDVYGQLSDDYAWQSGFHMKVFGRIIKRLVHG</sequence>
<proteinExistence type="predicted"/>
<comment type="caution">
    <text evidence="2">The sequence shown here is derived from an EMBL/GenBank/DDBJ whole genome shotgun (WGS) entry which is preliminary data.</text>
</comment>
<gene>
    <name evidence="2" type="ORF">TrCOL_g12841</name>
</gene>
<evidence type="ECO:0000313" key="2">
    <source>
        <dbReference type="EMBL" id="GMI40155.1"/>
    </source>
</evidence>
<evidence type="ECO:0000313" key="3">
    <source>
        <dbReference type="Proteomes" id="UP001165065"/>
    </source>
</evidence>
<accession>A0A9W7L8C1</accession>
<feature type="signal peptide" evidence="1">
    <location>
        <begin position="1"/>
        <end position="17"/>
    </location>
</feature>